<dbReference type="InterPro" id="IPR015943">
    <property type="entry name" value="WD40/YVTN_repeat-like_dom_sf"/>
</dbReference>
<dbReference type="Proteomes" id="UP000267268">
    <property type="component" value="Chromosome 2"/>
</dbReference>
<keyword evidence="6" id="KW-1185">Reference proteome</keyword>
<dbReference type="Gene3D" id="2.130.10.10">
    <property type="entry name" value="YVTN repeat-like/Quinoprotein amine dehydrogenase"/>
    <property type="match status" value="1"/>
</dbReference>
<comment type="subcellular location">
    <subcellularLocation>
        <location evidence="1">Cell membrane</location>
    </subcellularLocation>
</comment>
<sequence length="262" mass="29497">MTFIKHLIILYLLFSNMLFSCAQSTENHGSFSSPKAKWVMPSKLEEVSGLTWHSENTLACVNDEKGNIYLYNLEQKEVTKKINFGKDGDYEGITYKAPFFYVISSKGKLHIVNEKKEEVTKVQLPFTVDNDIEGLCFYDKSHLLVALKGKGGINGKKADYKAIYKVNMEDYNDISLAFTLPKGNKLSPSAVYFDDTKQLVYVLSHRSGQLFILNAASKEIIATHNLPRSVFPQPEGICISPSGRLFISTEKGDQISARILEF</sequence>
<proteinExistence type="predicted"/>
<accession>A0A3S9PA04</accession>
<protein>
    <recommendedName>
        <fullName evidence="7">SMP-30/Gluconolactonase/LRE-like region domain-containing protein</fullName>
    </recommendedName>
</protein>
<dbReference type="OrthoDB" id="5292493at2"/>
<dbReference type="InterPro" id="IPR009722">
    <property type="entry name" value="YjiK/CarP"/>
</dbReference>
<dbReference type="PROSITE" id="PS51257">
    <property type="entry name" value="PROKAR_LIPOPROTEIN"/>
    <property type="match status" value="1"/>
</dbReference>
<dbReference type="SUPFAM" id="SSF63825">
    <property type="entry name" value="YWTD domain"/>
    <property type="match status" value="1"/>
</dbReference>
<evidence type="ECO:0000256" key="4">
    <source>
        <dbReference type="SAM" id="SignalP"/>
    </source>
</evidence>
<evidence type="ECO:0008006" key="7">
    <source>
        <dbReference type="Google" id="ProtNLM"/>
    </source>
</evidence>
<evidence type="ECO:0000313" key="6">
    <source>
        <dbReference type="Proteomes" id="UP000267268"/>
    </source>
</evidence>
<reference evidence="5 6" key="1">
    <citation type="submission" date="2018-12" db="EMBL/GenBank/DDBJ databases">
        <title>Flammeovirga pectinis sp. nov., isolated from the gut of the Korean scallop, Patinopecten yessoensis.</title>
        <authorList>
            <person name="Bae J.-W."/>
            <person name="Jeong Y.-S."/>
            <person name="Kang W."/>
        </authorList>
    </citation>
    <scope>NUCLEOTIDE SEQUENCE [LARGE SCALE GENOMIC DNA]</scope>
    <source>
        <strain evidence="5 6">L12M1</strain>
    </source>
</reference>
<name>A0A3S9PA04_9BACT</name>
<evidence type="ECO:0000256" key="1">
    <source>
        <dbReference type="ARBA" id="ARBA00004236"/>
    </source>
</evidence>
<keyword evidence="2" id="KW-1003">Cell membrane</keyword>
<evidence type="ECO:0000256" key="3">
    <source>
        <dbReference type="ARBA" id="ARBA00023136"/>
    </source>
</evidence>
<keyword evidence="4" id="KW-0732">Signal</keyword>
<evidence type="ECO:0000256" key="2">
    <source>
        <dbReference type="ARBA" id="ARBA00022475"/>
    </source>
</evidence>
<dbReference type="KEGG" id="fll:EI427_22740"/>
<organism evidence="5 6">
    <name type="scientific">Flammeovirga pectinis</name>
    <dbReference type="NCBI Taxonomy" id="2494373"/>
    <lineage>
        <taxon>Bacteria</taxon>
        <taxon>Pseudomonadati</taxon>
        <taxon>Bacteroidota</taxon>
        <taxon>Cytophagia</taxon>
        <taxon>Cytophagales</taxon>
        <taxon>Flammeovirgaceae</taxon>
        <taxon>Flammeovirga</taxon>
    </lineage>
</organism>
<evidence type="ECO:0000313" key="5">
    <source>
        <dbReference type="EMBL" id="AZQ65041.1"/>
    </source>
</evidence>
<dbReference type="RefSeq" id="WP_126619363.1">
    <property type="nucleotide sequence ID" value="NZ_CP034563.1"/>
</dbReference>
<dbReference type="EMBL" id="CP034563">
    <property type="protein sequence ID" value="AZQ65041.1"/>
    <property type="molecule type" value="Genomic_DNA"/>
</dbReference>
<dbReference type="GO" id="GO:0005886">
    <property type="term" value="C:plasma membrane"/>
    <property type="evidence" value="ECO:0007669"/>
    <property type="project" value="UniProtKB-SubCell"/>
</dbReference>
<gene>
    <name evidence="5" type="ORF">EI427_22740</name>
</gene>
<feature type="chain" id="PRO_5019321721" description="SMP-30/Gluconolactonase/LRE-like region domain-containing protein" evidence="4">
    <location>
        <begin position="23"/>
        <end position="262"/>
    </location>
</feature>
<dbReference type="Pfam" id="PF06977">
    <property type="entry name" value="SdiA-regulated"/>
    <property type="match status" value="1"/>
</dbReference>
<dbReference type="AlphaFoldDB" id="A0A3S9PA04"/>
<feature type="signal peptide" evidence="4">
    <location>
        <begin position="1"/>
        <end position="22"/>
    </location>
</feature>
<keyword evidence="3" id="KW-0472">Membrane</keyword>